<protein>
    <recommendedName>
        <fullName evidence="4">Protein quiver</fullName>
    </recommendedName>
</protein>
<evidence type="ECO:0000313" key="2">
    <source>
        <dbReference type="EMBL" id="WAR15319.1"/>
    </source>
</evidence>
<sequence length="171" mass="19139">MDKTLRRMFLGLLIVICSVGISEGLMCYFCGATGGHSICEDPYTYIRAKRGKGDPTTLKNCTYPYDEICVVERFSSLGSTVSEIRDCSDGRHFSYTSNLQYNRSAYERLEKLMPNNETACVWDGLHQVCLTKCDTDFCNGPQYEVDGGMLLGASLSVMILSSFLQFITFGY</sequence>
<evidence type="ECO:0000256" key="1">
    <source>
        <dbReference type="SAM" id="SignalP"/>
    </source>
</evidence>
<dbReference type="EMBL" id="CP111020">
    <property type="protein sequence ID" value="WAR15319.1"/>
    <property type="molecule type" value="Genomic_DNA"/>
</dbReference>
<proteinExistence type="predicted"/>
<organism evidence="2 3">
    <name type="scientific">Mya arenaria</name>
    <name type="common">Soft-shell clam</name>
    <dbReference type="NCBI Taxonomy" id="6604"/>
    <lineage>
        <taxon>Eukaryota</taxon>
        <taxon>Metazoa</taxon>
        <taxon>Spiralia</taxon>
        <taxon>Lophotrochozoa</taxon>
        <taxon>Mollusca</taxon>
        <taxon>Bivalvia</taxon>
        <taxon>Autobranchia</taxon>
        <taxon>Heteroconchia</taxon>
        <taxon>Euheterodonta</taxon>
        <taxon>Imparidentia</taxon>
        <taxon>Neoheterodontei</taxon>
        <taxon>Myida</taxon>
        <taxon>Myoidea</taxon>
        <taxon>Myidae</taxon>
        <taxon>Mya</taxon>
    </lineage>
</organism>
<accession>A0ABY7F3G0</accession>
<reference evidence="2" key="1">
    <citation type="submission" date="2022-11" db="EMBL/GenBank/DDBJ databases">
        <title>Centuries of genome instability and evolution in soft-shell clam transmissible cancer (bioRxiv).</title>
        <authorList>
            <person name="Hart S.F.M."/>
            <person name="Yonemitsu M.A."/>
            <person name="Giersch R.M."/>
            <person name="Beal B.F."/>
            <person name="Arriagada G."/>
            <person name="Davis B.W."/>
            <person name="Ostrander E.A."/>
            <person name="Goff S.P."/>
            <person name="Metzger M.J."/>
        </authorList>
    </citation>
    <scope>NUCLEOTIDE SEQUENCE</scope>
    <source>
        <strain evidence="2">MELC-2E11</strain>
        <tissue evidence="2">Siphon/mantle</tissue>
    </source>
</reference>
<evidence type="ECO:0008006" key="4">
    <source>
        <dbReference type="Google" id="ProtNLM"/>
    </source>
</evidence>
<feature type="chain" id="PRO_5046683319" description="Protein quiver" evidence="1">
    <location>
        <begin position="25"/>
        <end position="171"/>
    </location>
</feature>
<gene>
    <name evidence="2" type="ORF">MAR_005424</name>
</gene>
<keyword evidence="1" id="KW-0732">Signal</keyword>
<name>A0ABY7F3G0_MYAAR</name>
<feature type="signal peptide" evidence="1">
    <location>
        <begin position="1"/>
        <end position="24"/>
    </location>
</feature>
<dbReference type="Proteomes" id="UP001164746">
    <property type="component" value="Chromosome 9"/>
</dbReference>
<evidence type="ECO:0000313" key="3">
    <source>
        <dbReference type="Proteomes" id="UP001164746"/>
    </source>
</evidence>
<keyword evidence="3" id="KW-1185">Reference proteome</keyword>